<proteinExistence type="predicted"/>
<gene>
    <name evidence="7" type="ORF">WDS16_12215</name>
</gene>
<dbReference type="Gene3D" id="3.40.630.30">
    <property type="match status" value="1"/>
</dbReference>
<dbReference type="PANTHER" id="PTHR37323:SF1">
    <property type="entry name" value="L-ORNITHINE N(ALPHA)-ACYLTRANSFERASE"/>
    <property type="match status" value="1"/>
</dbReference>
<dbReference type="EC" id="2.3.1.-" evidence="7"/>
<evidence type="ECO:0000256" key="1">
    <source>
        <dbReference type="ARBA" id="ARBA00005189"/>
    </source>
</evidence>
<evidence type="ECO:0000256" key="4">
    <source>
        <dbReference type="ARBA" id="ARBA00023098"/>
    </source>
</evidence>
<dbReference type="InterPro" id="IPR052351">
    <property type="entry name" value="Ornithine_N-alpha-AT"/>
</dbReference>
<feature type="compositionally biased region" description="Polar residues" evidence="6">
    <location>
        <begin position="1"/>
        <end position="15"/>
    </location>
</feature>
<accession>A0ABZ2PPT1</accession>
<sequence length="332" mass="34607">MTTSVMTADTASTAGSAPALPGHSAGSAPALPGHSAGSAPALQGHSAGSAPALPGHSAGSAPALPGHSAGSAPATDRYSLVLSTDIAHREAAQRLRFDVFSSEPGFALPSAADGRDSDRFDYFCDHLLVRDNETDDFVGCYRMLPPDAAIAAGGYYTATEFDLSALDPASSRVVEMGRAVVHPDHRSGSVLGLMWAGILHYLEVTGLEWVMGCVSVPMQATPAELPGANVRGVRDFLLAKHGSAEDKRAVPHNPVVVDGRSLDDLAPPARPTMPPLLRGYLRLNAVICGEPAHDPDFGVADFVALLGLHEANTRYLDRLRSAALTYETKVGA</sequence>
<keyword evidence="3 7" id="KW-0808">Transferase</keyword>
<organism evidence="7 8">
    <name type="scientific">Rhodococcus sovatensis</name>
    <dbReference type="NCBI Taxonomy" id="1805840"/>
    <lineage>
        <taxon>Bacteria</taxon>
        <taxon>Bacillati</taxon>
        <taxon>Actinomycetota</taxon>
        <taxon>Actinomycetes</taxon>
        <taxon>Mycobacteriales</taxon>
        <taxon>Nocardiaceae</taxon>
        <taxon>Rhodococcus</taxon>
    </lineage>
</organism>
<evidence type="ECO:0000256" key="6">
    <source>
        <dbReference type="SAM" id="MobiDB-lite"/>
    </source>
</evidence>
<dbReference type="RefSeq" id="WP_338892897.1">
    <property type="nucleotide sequence ID" value="NZ_CP147846.1"/>
</dbReference>
<comment type="pathway">
    <text evidence="1">Lipid metabolism.</text>
</comment>
<keyword evidence="2" id="KW-0444">Lipid biosynthesis</keyword>
<dbReference type="InterPro" id="IPR016181">
    <property type="entry name" value="Acyl_CoA_acyltransferase"/>
</dbReference>
<evidence type="ECO:0000256" key="3">
    <source>
        <dbReference type="ARBA" id="ARBA00022679"/>
    </source>
</evidence>
<keyword evidence="5 7" id="KW-0012">Acyltransferase</keyword>
<dbReference type="EMBL" id="CP147846">
    <property type="protein sequence ID" value="WXG71175.1"/>
    <property type="molecule type" value="Genomic_DNA"/>
</dbReference>
<dbReference type="GO" id="GO:0016746">
    <property type="term" value="F:acyltransferase activity"/>
    <property type="evidence" value="ECO:0007669"/>
    <property type="project" value="UniProtKB-KW"/>
</dbReference>
<protein>
    <submittedName>
        <fullName evidence="7">GNAT family N-acyltransferase</fullName>
        <ecNumber evidence="7">2.3.1.-</ecNumber>
    </submittedName>
</protein>
<dbReference type="Proteomes" id="UP001432000">
    <property type="component" value="Chromosome"/>
</dbReference>
<evidence type="ECO:0000256" key="5">
    <source>
        <dbReference type="ARBA" id="ARBA00023315"/>
    </source>
</evidence>
<dbReference type="PANTHER" id="PTHR37323">
    <property type="entry name" value="GCN5-RELATED N-ACETYLTRANSFERASE"/>
    <property type="match status" value="1"/>
</dbReference>
<keyword evidence="8" id="KW-1185">Reference proteome</keyword>
<keyword evidence="4" id="KW-0443">Lipid metabolism</keyword>
<feature type="region of interest" description="Disordered" evidence="6">
    <location>
        <begin position="1"/>
        <end position="71"/>
    </location>
</feature>
<dbReference type="SUPFAM" id="SSF55729">
    <property type="entry name" value="Acyl-CoA N-acyltransferases (Nat)"/>
    <property type="match status" value="1"/>
</dbReference>
<reference evidence="7 8" key="1">
    <citation type="submission" date="2024-03" db="EMBL/GenBank/DDBJ databases">
        <title>Natural products discovery in diverse microorganisms through a two-stage MS feature dereplication strategy.</title>
        <authorList>
            <person name="Zhang R."/>
        </authorList>
    </citation>
    <scope>NUCLEOTIDE SEQUENCE [LARGE SCALE GENOMIC DNA]</scope>
    <source>
        <strain evidence="7 8">18930</strain>
    </source>
</reference>
<name>A0ABZ2PPT1_9NOCA</name>
<evidence type="ECO:0000313" key="8">
    <source>
        <dbReference type="Proteomes" id="UP001432000"/>
    </source>
</evidence>
<evidence type="ECO:0000313" key="7">
    <source>
        <dbReference type="EMBL" id="WXG71175.1"/>
    </source>
</evidence>
<dbReference type="Pfam" id="PF13444">
    <property type="entry name" value="Acetyltransf_5"/>
    <property type="match status" value="1"/>
</dbReference>
<evidence type="ECO:0000256" key="2">
    <source>
        <dbReference type="ARBA" id="ARBA00022516"/>
    </source>
</evidence>